<keyword evidence="2" id="KW-0255">Endonuclease</keyword>
<sequence>MRGAQKTTLARQLRQDMTDAERALWRVLRDRKATAGHKFRRQHPIGPYVADFACLEKRLIVEADGGQHQQSRHDAGRDTFLRREGFRILRFWDNDILQNLEGVCDMILRQLSESTR</sequence>
<dbReference type="Pfam" id="PF04480">
    <property type="entry name" value="DUF559"/>
    <property type="match status" value="1"/>
</dbReference>
<proteinExistence type="predicted"/>
<evidence type="ECO:0000259" key="1">
    <source>
        <dbReference type="Pfam" id="PF04480"/>
    </source>
</evidence>
<protein>
    <submittedName>
        <fullName evidence="2">Endonuclease domain-containing protein</fullName>
    </submittedName>
</protein>
<gene>
    <name evidence="2" type="ORF">M2650_07850</name>
</gene>
<accession>A0ABT0MI48</accession>
<organism evidence="2 3">
    <name type="scientific">Luteimonas galliterrae</name>
    <dbReference type="NCBI Taxonomy" id="2940486"/>
    <lineage>
        <taxon>Bacteria</taxon>
        <taxon>Pseudomonadati</taxon>
        <taxon>Pseudomonadota</taxon>
        <taxon>Gammaproteobacteria</taxon>
        <taxon>Lysobacterales</taxon>
        <taxon>Lysobacteraceae</taxon>
        <taxon>Luteimonas</taxon>
    </lineage>
</organism>
<dbReference type="RefSeq" id="WP_249473105.1">
    <property type="nucleotide sequence ID" value="NZ_JAMBEP010000001.1"/>
</dbReference>
<dbReference type="EMBL" id="JAMBEP010000001">
    <property type="protein sequence ID" value="MCL1634544.1"/>
    <property type="molecule type" value="Genomic_DNA"/>
</dbReference>
<evidence type="ECO:0000313" key="2">
    <source>
        <dbReference type="EMBL" id="MCL1634544.1"/>
    </source>
</evidence>
<dbReference type="Proteomes" id="UP001431217">
    <property type="component" value="Unassembled WGS sequence"/>
</dbReference>
<dbReference type="Gene3D" id="3.40.960.10">
    <property type="entry name" value="VSR Endonuclease"/>
    <property type="match status" value="1"/>
</dbReference>
<evidence type="ECO:0000313" key="3">
    <source>
        <dbReference type="Proteomes" id="UP001431217"/>
    </source>
</evidence>
<keyword evidence="2" id="KW-0540">Nuclease</keyword>
<dbReference type="GO" id="GO:0004519">
    <property type="term" value="F:endonuclease activity"/>
    <property type="evidence" value="ECO:0007669"/>
    <property type="project" value="UniProtKB-KW"/>
</dbReference>
<dbReference type="InterPro" id="IPR011335">
    <property type="entry name" value="Restrct_endonuc-II-like"/>
</dbReference>
<keyword evidence="3" id="KW-1185">Reference proteome</keyword>
<name>A0ABT0MI48_9GAMM</name>
<dbReference type="InterPro" id="IPR007569">
    <property type="entry name" value="DUF559"/>
</dbReference>
<feature type="domain" description="DUF559" evidence="1">
    <location>
        <begin position="6"/>
        <end position="111"/>
    </location>
</feature>
<keyword evidence="2" id="KW-0378">Hydrolase</keyword>
<dbReference type="PANTHER" id="PTHR38590">
    <property type="entry name" value="BLL0828 PROTEIN"/>
    <property type="match status" value="1"/>
</dbReference>
<dbReference type="SUPFAM" id="SSF52980">
    <property type="entry name" value="Restriction endonuclease-like"/>
    <property type="match status" value="1"/>
</dbReference>
<dbReference type="CDD" id="cd01038">
    <property type="entry name" value="Endonuclease_DUF559"/>
    <property type="match status" value="1"/>
</dbReference>
<dbReference type="InterPro" id="IPR047216">
    <property type="entry name" value="Endonuclease_DUF559_bact"/>
</dbReference>
<reference evidence="2 3" key="1">
    <citation type="submission" date="2022-05" db="EMBL/GenBank/DDBJ databases">
        <title>Luteimonas sp. SX5, whole genome shotgun sequencing project.</title>
        <authorList>
            <person name="Zhao G."/>
            <person name="Shen L."/>
        </authorList>
    </citation>
    <scope>NUCLEOTIDE SEQUENCE [LARGE SCALE GENOMIC DNA]</scope>
    <source>
        <strain evidence="2 3">SX5</strain>
    </source>
</reference>
<comment type="caution">
    <text evidence="2">The sequence shown here is derived from an EMBL/GenBank/DDBJ whole genome shotgun (WGS) entry which is preliminary data.</text>
</comment>
<dbReference type="PANTHER" id="PTHR38590:SF1">
    <property type="entry name" value="BLL0828 PROTEIN"/>
    <property type="match status" value="1"/>
</dbReference>